<keyword evidence="7" id="KW-1185">Reference proteome</keyword>
<dbReference type="SUPFAM" id="SSF52540">
    <property type="entry name" value="P-loop containing nucleoside triphosphate hydrolases"/>
    <property type="match status" value="1"/>
</dbReference>
<name>A0A1H9TBU5_9LACT</name>
<evidence type="ECO:0000259" key="5">
    <source>
        <dbReference type="PROSITE" id="PS50893"/>
    </source>
</evidence>
<dbReference type="PROSITE" id="PS50893">
    <property type="entry name" value="ABC_TRANSPORTER_2"/>
    <property type="match status" value="1"/>
</dbReference>
<dbReference type="PANTHER" id="PTHR43335">
    <property type="entry name" value="ABC TRANSPORTER, ATP-BINDING PROTEIN"/>
    <property type="match status" value="1"/>
</dbReference>
<feature type="domain" description="ABC transporter" evidence="5">
    <location>
        <begin position="6"/>
        <end position="234"/>
    </location>
</feature>
<evidence type="ECO:0000256" key="2">
    <source>
        <dbReference type="ARBA" id="ARBA00022448"/>
    </source>
</evidence>
<dbReference type="STRING" id="142588.SAMN04488559_11221"/>
<dbReference type="PANTHER" id="PTHR43335:SF8">
    <property type="entry name" value="ABC TRANSPORTER, ATP-BINDING PROTEIN"/>
    <property type="match status" value="1"/>
</dbReference>
<dbReference type="GO" id="GO:0005524">
    <property type="term" value="F:ATP binding"/>
    <property type="evidence" value="ECO:0007669"/>
    <property type="project" value="UniProtKB-KW"/>
</dbReference>
<keyword evidence="2" id="KW-0813">Transport</keyword>
<comment type="similarity">
    <text evidence="1">Belongs to the ABC transporter superfamily.</text>
</comment>
<evidence type="ECO:0000313" key="7">
    <source>
        <dbReference type="Proteomes" id="UP000198948"/>
    </source>
</evidence>
<evidence type="ECO:0000256" key="4">
    <source>
        <dbReference type="ARBA" id="ARBA00022840"/>
    </source>
</evidence>
<dbReference type="RefSeq" id="WP_092652773.1">
    <property type="nucleotide sequence ID" value="NZ_FOHA01000012.1"/>
</dbReference>
<dbReference type="SMART" id="SM00382">
    <property type="entry name" value="AAA"/>
    <property type="match status" value="1"/>
</dbReference>
<evidence type="ECO:0000256" key="3">
    <source>
        <dbReference type="ARBA" id="ARBA00022741"/>
    </source>
</evidence>
<sequence length="310" mass="35438">MPEKVLETKNLSKRYGRQLAVKDLNMTIYKGDIYGFIGENGAGKSTVLRMLTGLTKPSSGEVSFFGSTKHKDRVENQKRMSALVDAPSFYPNMSAKQNLEYYRLQRGILEKELVMESLEKVGLATHSKKKFKHFSLGMKQRLALAYTIMERPDLIVLDEPINGLDPAGIIQIRELILELNQKHHVTFLITSHLLAELAQVATAYGFLQHGVLLEEITKKELDKKLLTKIKIFVEDITAATTTLELICDASLFEVRNHYEIVVQNPHISIEEISRLFFEKRIYVQKIYEEIETLETYFNQLTDAAKGRDVL</sequence>
<dbReference type="Proteomes" id="UP000198948">
    <property type="component" value="Unassembled WGS sequence"/>
</dbReference>
<dbReference type="InterPro" id="IPR003439">
    <property type="entry name" value="ABC_transporter-like_ATP-bd"/>
</dbReference>
<keyword evidence="3" id="KW-0547">Nucleotide-binding</keyword>
<gene>
    <name evidence="6" type="ORF">SAMN04488559_11221</name>
</gene>
<evidence type="ECO:0000256" key="1">
    <source>
        <dbReference type="ARBA" id="ARBA00005417"/>
    </source>
</evidence>
<dbReference type="OrthoDB" id="9804199at2"/>
<dbReference type="Gene3D" id="3.40.50.300">
    <property type="entry name" value="P-loop containing nucleotide triphosphate hydrolases"/>
    <property type="match status" value="1"/>
</dbReference>
<keyword evidence="4 6" id="KW-0067">ATP-binding</keyword>
<dbReference type="Pfam" id="PF00005">
    <property type="entry name" value="ABC_tran"/>
    <property type="match status" value="1"/>
</dbReference>
<proteinExistence type="inferred from homology"/>
<reference evidence="6 7" key="1">
    <citation type="submission" date="2016-10" db="EMBL/GenBank/DDBJ databases">
        <authorList>
            <person name="de Groot N.N."/>
        </authorList>
    </citation>
    <scope>NUCLEOTIDE SEQUENCE [LARGE SCALE GENOMIC DNA]</scope>
    <source>
        <strain evidence="6 7">DSM 13760</strain>
    </source>
</reference>
<organism evidence="6 7">
    <name type="scientific">Isobaculum melis</name>
    <dbReference type="NCBI Taxonomy" id="142588"/>
    <lineage>
        <taxon>Bacteria</taxon>
        <taxon>Bacillati</taxon>
        <taxon>Bacillota</taxon>
        <taxon>Bacilli</taxon>
        <taxon>Lactobacillales</taxon>
        <taxon>Carnobacteriaceae</taxon>
        <taxon>Isobaculum</taxon>
    </lineage>
</organism>
<dbReference type="GO" id="GO:0016887">
    <property type="term" value="F:ATP hydrolysis activity"/>
    <property type="evidence" value="ECO:0007669"/>
    <property type="project" value="InterPro"/>
</dbReference>
<evidence type="ECO:0000313" key="6">
    <source>
        <dbReference type="EMBL" id="SER94641.1"/>
    </source>
</evidence>
<accession>A0A1H9TBU5</accession>
<protein>
    <submittedName>
        <fullName evidence="6">ABC-2 type transport system ATP-binding protein</fullName>
    </submittedName>
</protein>
<dbReference type="InterPro" id="IPR027417">
    <property type="entry name" value="P-loop_NTPase"/>
</dbReference>
<dbReference type="EMBL" id="FOHA01000012">
    <property type="protein sequence ID" value="SER94641.1"/>
    <property type="molecule type" value="Genomic_DNA"/>
</dbReference>
<dbReference type="InterPro" id="IPR003593">
    <property type="entry name" value="AAA+_ATPase"/>
</dbReference>
<dbReference type="AlphaFoldDB" id="A0A1H9TBU5"/>